<dbReference type="EMBL" id="AP022642">
    <property type="protein sequence ID" value="BCA27941.1"/>
    <property type="molecule type" value="Genomic_DNA"/>
</dbReference>
<dbReference type="GeneID" id="57397132"/>
<feature type="transmembrane region" description="Helical" evidence="1">
    <location>
        <begin position="137"/>
        <end position="157"/>
    </location>
</feature>
<gene>
    <name evidence="4" type="ORF">PtoMrB4_19180</name>
    <name evidence="3" type="ORF">WP8S17C03_36600</name>
</gene>
<evidence type="ECO:0000256" key="1">
    <source>
        <dbReference type="SAM" id="Phobius"/>
    </source>
</evidence>
<evidence type="ECO:0000313" key="5">
    <source>
        <dbReference type="Proteomes" id="UP000501237"/>
    </source>
</evidence>
<reference evidence="3 6" key="1">
    <citation type="submission" date="2019-12" db="EMBL/GenBank/DDBJ databases">
        <title>complete genome sequences of Pseudomonas otitidis str. WP8-S17-CRE-03 isolated from wastewater treatment plant effluent.</title>
        <authorList>
            <person name="Sekizuka T."/>
            <person name="Itokawa K."/>
            <person name="Yatsu K."/>
            <person name="Inamine Y."/>
            <person name="Kuroda M."/>
        </authorList>
    </citation>
    <scope>NUCLEOTIDE SEQUENCE [LARGE SCALE GENOMIC DNA]</scope>
    <source>
        <strain evidence="3 6">WP8-S17-CRE-03</strain>
    </source>
</reference>
<feature type="transmembrane region" description="Helical" evidence="1">
    <location>
        <begin position="45"/>
        <end position="64"/>
    </location>
</feature>
<feature type="transmembrane region" description="Helical" evidence="1">
    <location>
        <begin position="98"/>
        <end position="117"/>
    </location>
</feature>
<dbReference type="AlphaFoldDB" id="A0A679GAW2"/>
<feature type="transmembrane region" description="Helical" evidence="1">
    <location>
        <begin position="76"/>
        <end position="93"/>
    </location>
</feature>
<dbReference type="InterPro" id="IPR007065">
    <property type="entry name" value="HPP"/>
</dbReference>
<dbReference type="RefSeq" id="WP_142010861.1">
    <property type="nucleotide sequence ID" value="NZ_AP022213.1"/>
</dbReference>
<dbReference type="Pfam" id="PF04982">
    <property type="entry name" value="TM_HPP"/>
    <property type="match status" value="1"/>
</dbReference>
<reference evidence="4 5" key="2">
    <citation type="journal article" date="2020" name="Microbiol. Resour. Announc.">
        <title>Complete genome sequence of Pseudomonas otitidis strain MrB4, isolated from Lake Biwa in Japan.</title>
        <authorList>
            <person name="Miyazaki K."/>
            <person name="Hase E."/>
            <person name="Maruya T."/>
        </authorList>
    </citation>
    <scope>NUCLEOTIDE SEQUENCE [LARGE SCALE GENOMIC DNA]</scope>
    <source>
        <strain evidence="4 5">MrB4</strain>
    </source>
</reference>
<feature type="transmembrane region" description="Helical" evidence="1">
    <location>
        <begin position="20"/>
        <end position="38"/>
    </location>
</feature>
<name>A0A679GAW2_9GAMM</name>
<protein>
    <submittedName>
        <fullName evidence="4">Membrane protein</fullName>
    </submittedName>
</protein>
<dbReference type="Proteomes" id="UP000501237">
    <property type="component" value="Chromosome"/>
</dbReference>
<accession>A0A679GAW2</accession>
<evidence type="ECO:0000313" key="4">
    <source>
        <dbReference type="EMBL" id="BCA27941.1"/>
    </source>
</evidence>
<sequence length="169" mass="18010">MLEFAKKLRGDAAALPPRPASRQVILAWFGGVLAIAGIAGLGDALTLSLLLGSFGASCVLVFGFPDVPFSQPRNVVLGHVLSSLVGLIFLALCGPHWWAIALAVGSAIALMMVTRTVHPPAGSNPVIIFLLQPGWDFLLYPTLSGALLLVFVALLYNNASREARYPKYW</sequence>
<keyword evidence="1" id="KW-1133">Transmembrane helix</keyword>
<evidence type="ECO:0000313" key="3">
    <source>
        <dbReference type="EMBL" id="BBT17611.1"/>
    </source>
</evidence>
<dbReference type="PANTHER" id="PTHR33741">
    <property type="entry name" value="TRANSMEMBRANE PROTEIN DDB_G0269096-RELATED"/>
    <property type="match status" value="1"/>
</dbReference>
<evidence type="ECO:0000259" key="2">
    <source>
        <dbReference type="Pfam" id="PF04982"/>
    </source>
</evidence>
<organism evidence="4 5">
    <name type="scientific">Metapseudomonas otitidis</name>
    <dbReference type="NCBI Taxonomy" id="319939"/>
    <lineage>
        <taxon>Bacteria</taxon>
        <taxon>Pseudomonadati</taxon>
        <taxon>Pseudomonadota</taxon>
        <taxon>Gammaproteobacteria</taxon>
        <taxon>Pseudomonadales</taxon>
        <taxon>Pseudomonadaceae</taxon>
        <taxon>Metapseudomonas</taxon>
    </lineage>
</organism>
<keyword evidence="1" id="KW-0812">Transmembrane</keyword>
<proteinExistence type="predicted"/>
<dbReference type="PANTHER" id="PTHR33741:SF5">
    <property type="entry name" value="TRANSMEMBRANE PROTEIN DDB_G0269096-RELATED"/>
    <property type="match status" value="1"/>
</dbReference>
<dbReference type="EMBL" id="AP022213">
    <property type="protein sequence ID" value="BBT17611.1"/>
    <property type="molecule type" value="Genomic_DNA"/>
</dbReference>
<dbReference type="InterPro" id="IPR058581">
    <property type="entry name" value="TM_HPP"/>
</dbReference>
<dbReference type="KEGG" id="poj:PtoMrB4_19180"/>
<evidence type="ECO:0000313" key="6">
    <source>
        <dbReference type="Proteomes" id="UP000515591"/>
    </source>
</evidence>
<feature type="domain" description="HPP transmembrane region" evidence="2">
    <location>
        <begin position="17"/>
        <end position="166"/>
    </location>
</feature>
<keyword evidence="1" id="KW-0472">Membrane</keyword>
<dbReference type="Proteomes" id="UP000515591">
    <property type="component" value="Chromosome"/>
</dbReference>